<reference evidence="8" key="2">
    <citation type="submission" date="2020-08" db="EMBL/GenBank/DDBJ databases">
        <title>Plant Genome Project.</title>
        <authorList>
            <person name="Zhang R.-G."/>
        </authorList>
    </citation>
    <scope>NUCLEOTIDE SEQUENCE</scope>
    <source>
        <strain evidence="8">Huo1</strain>
        <tissue evidence="8">Leaf</tissue>
    </source>
</reference>
<protein>
    <recommendedName>
        <fullName evidence="7">Lipid desaturase domain-containing protein</fullName>
    </recommendedName>
</protein>
<comment type="caution">
    <text evidence="8">The sequence shown here is derived from an EMBL/GenBank/DDBJ whole genome shotgun (WGS) entry which is preliminary data.</text>
</comment>
<evidence type="ECO:0000256" key="3">
    <source>
        <dbReference type="ARBA" id="ARBA00022692"/>
    </source>
</evidence>
<dbReference type="PANTHER" id="PTHR48140:SF1">
    <property type="entry name" value="FATTY ACID DESATURASE 4, CHLOROPLASTIC-RELATED"/>
    <property type="match status" value="1"/>
</dbReference>
<comment type="subcellular location">
    <subcellularLocation>
        <location evidence="1">Membrane</location>
        <topology evidence="1">Multi-pass membrane protein</topology>
    </subcellularLocation>
</comment>
<dbReference type="Pfam" id="PF10520">
    <property type="entry name" value="Lipid_desat"/>
    <property type="match status" value="1"/>
</dbReference>
<comment type="similarity">
    <text evidence="2">Belongs to the fatty acid desaturase CarF family.</text>
</comment>
<keyword evidence="4 6" id="KW-1133">Transmembrane helix</keyword>
<dbReference type="Proteomes" id="UP000298416">
    <property type="component" value="Unassembled WGS sequence"/>
</dbReference>
<feature type="domain" description="Lipid desaturase" evidence="7">
    <location>
        <begin position="52"/>
        <end position="220"/>
    </location>
</feature>
<evidence type="ECO:0000259" key="7">
    <source>
        <dbReference type="Pfam" id="PF10520"/>
    </source>
</evidence>
<name>A0A8X8YZ92_SALSN</name>
<sequence length="234" mass="25961">MEQTLNQHNILAQYACFAAGCAAVLFSIIKSLLLTTTAQAWLWSMLATVAAYLLADLGTGIYHWAIDNYGGPQTPIFGPQIVGFQGHHHRPMEITKMDIVHNVHDTAAVVAAVATPINLLCRDPVLLAFIGAFGGFVMFSQQFHAWSHTPSGRLPRMVAALQDARVILRRAEHAAHHRPPFSTNYCIVSGVWNRALDRSYFFVALEVAVAAVFGHEPRSWSEPRTDWWEKSGIK</sequence>
<dbReference type="OrthoDB" id="5103at2759"/>
<dbReference type="PANTHER" id="PTHR48140">
    <property type="entry name" value="FATTY ACID DESATURASE 4, CHLOROPLASTIC-RELATED"/>
    <property type="match status" value="1"/>
</dbReference>
<dbReference type="InterPro" id="IPR052864">
    <property type="entry name" value="Chloroplast_FAD_CarF"/>
</dbReference>
<dbReference type="InterPro" id="IPR019547">
    <property type="entry name" value="Lipid_desat"/>
</dbReference>
<dbReference type="AlphaFoldDB" id="A0A8X8YZ92"/>
<organism evidence="8">
    <name type="scientific">Salvia splendens</name>
    <name type="common">Scarlet sage</name>
    <dbReference type="NCBI Taxonomy" id="180675"/>
    <lineage>
        <taxon>Eukaryota</taxon>
        <taxon>Viridiplantae</taxon>
        <taxon>Streptophyta</taxon>
        <taxon>Embryophyta</taxon>
        <taxon>Tracheophyta</taxon>
        <taxon>Spermatophyta</taxon>
        <taxon>Magnoliopsida</taxon>
        <taxon>eudicotyledons</taxon>
        <taxon>Gunneridae</taxon>
        <taxon>Pentapetalae</taxon>
        <taxon>asterids</taxon>
        <taxon>lamiids</taxon>
        <taxon>Lamiales</taxon>
        <taxon>Lamiaceae</taxon>
        <taxon>Nepetoideae</taxon>
        <taxon>Mentheae</taxon>
        <taxon>Salviinae</taxon>
        <taxon>Salvia</taxon>
        <taxon>Salvia subgen. Calosphace</taxon>
        <taxon>core Calosphace</taxon>
    </lineage>
</organism>
<evidence type="ECO:0000256" key="4">
    <source>
        <dbReference type="ARBA" id="ARBA00022989"/>
    </source>
</evidence>
<feature type="transmembrane region" description="Helical" evidence="6">
    <location>
        <begin position="40"/>
        <end position="65"/>
    </location>
</feature>
<feature type="transmembrane region" description="Helical" evidence="6">
    <location>
        <begin position="125"/>
        <end position="146"/>
    </location>
</feature>
<evidence type="ECO:0000313" key="9">
    <source>
        <dbReference type="Proteomes" id="UP000298416"/>
    </source>
</evidence>
<evidence type="ECO:0000313" key="8">
    <source>
        <dbReference type="EMBL" id="KAG6385559.1"/>
    </source>
</evidence>
<proteinExistence type="inferred from homology"/>
<evidence type="ECO:0000256" key="5">
    <source>
        <dbReference type="ARBA" id="ARBA00023136"/>
    </source>
</evidence>
<gene>
    <name evidence="8" type="ORF">SASPL_154395</name>
</gene>
<keyword evidence="3 6" id="KW-0812">Transmembrane</keyword>
<evidence type="ECO:0000256" key="6">
    <source>
        <dbReference type="SAM" id="Phobius"/>
    </source>
</evidence>
<evidence type="ECO:0000256" key="2">
    <source>
        <dbReference type="ARBA" id="ARBA00007620"/>
    </source>
</evidence>
<feature type="transmembrane region" description="Helical" evidence="6">
    <location>
        <begin position="12"/>
        <end position="33"/>
    </location>
</feature>
<dbReference type="GO" id="GO:0016020">
    <property type="term" value="C:membrane"/>
    <property type="evidence" value="ECO:0007669"/>
    <property type="project" value="UniProtKB-SubCell"/>
</dbReference>
<evidence type="ECO:0000256" key="1">
    <source>
        <dbReference type="ARBA" id="ARBA00004141"/>
    </source>
</evidence>
<keyword evidence="9" id="KW-1185">Reference proteome</keyword>
<dbReference type="EMBL" id="PNBA02000022">
    <property type="protein sequence ID" value="KAG6385559.1"/>
    <property type="molecule type" value="Genomic_DNA"/>
</dbReference>
<keyword evidence="5 6" id="KW-0472">Membrane</keyword>
<accession>A0A8X8YZ92</accession>
<reference evidence="8" key="1">
    <citation type="submission" date="2018-01" db="EMBL/GenBank/DDBJ databases">
        <authorList>
            <person name="Mao J.F."/>
        </authorList>
    </citation>
    <scope>NUCLEOTIDE SEQUENCE</scope>
    <source>
        <strain evidence="8">Huo1</strain>
        <tissue evidence="8">Leaf</tissue>
    </source>
</reference>